<dbReference type="EMBL" id="FNDG01000001">
    <property type="protein sequence ID" value="SDG81256.1"/>
    <property type="molecule type" value="Genomic_DNA"/>
</dbReference>
<reference evidence="1 2" key="1">
    <citation type="submission" date="2016-10" db="EMBL/GenBank/DDBJ databases">
        <authorList>
            <person name="de Groot N.N."/>
        </authorList>
    </citation>
    <scope>NUCLEOTIDE SEQUENCE [LARGE SCALE GENOMIC DNA]</scope>
    <source>
        <strain evidence="1 2">LMG 18387</strain>
    </source>
</reference>
<proteinExistence type="predicted"/>
<dbReference type="Proteomes" id="UP000198606">
    <property type="component" value="Unassembled WGS sequence"/>
</dbReference>
<accession>A0A1G7XAP1</accession>
<organism evidence="1 2">
    <name type="scientific">Phytopseudomonas flavescens</name>
    <dbReference type="NCBI Taxonomy" id="29435"/>
    <lineage>
        <taxon>Bacteria</taxon>
        <taxon>Pseudomonadati</taxon>
        <taxon>Pseudomonadota</taxon>
        <taxon>Gammaproteobacteria</taxon>
        <taxon>Pseudomonadales</taxon>
        <taxon>Pseudomonadaceae</taxon>
        <taxon>Phytopseudomonas</taxon>
    </lineage>
</organism>
<evidence type="ECO:0000313" key="2">
    <source>
        <dbReference type="Proteomes" id="UP000198606"/>
    </source>
</evidence>
<protein>
    <submittedName>
        <fullName evidence="1">Uncharacterized protein</fullName>
    </submittedName>
</protein>
<sequence length="30" mass="3302">MHYPPFTQGLRPGLLAVVSTSVLEVLHEPL</sequence>
<gene>
    <name evidence="1" type="ORF">SAMN05216588_10146</name>
</gene>
<dbReference type="STRING" id="29435.SAMN05216588_10146"/>
<dbReference type="AlphaFoldDB" id="A0A1G7XAP1"/>
<name>A0A1G7XAP1_9GAMM</name>
<evidence type="ECO:0000313" key="1">
    <source>
        <dbReference type="EMBL" id="SDG81256.1"/>
    </source>
</evidence>